<dbReference type="AlphaFoldDB" id="A0A4V4NG19"/>
<dbReference type="InterPro" id="IPR036317">
    <property type="entry name" value="Cullin_homology_sf"/>
</dbReference>
<protein>
    <recommendedName>
        <fullName evidence="3">Cullin family profile domain-containing protein</fullName>
    </recommendedName>
</protein>
<dbReference type="SUPFAM" id="SSF75632">
    <property type="entry name" value="Cullin homology domain"/>
    <property type="match status" value="1"/>
</dbReference>
<organism evidence="1 2">
    <name type="scientific">Pichia inconspicua</name>
    <dbReference type="NCBI Taxonomy" id="52247"/>
    <lineage>
        <taxon>Eukaryota</taxon>
        <taxon>Fungi</taxon>
        <taxon>Dikarya</taxon>
        <taxon>Ascomycota</taxon>
        <taxon>Saccharomycotina</taxon>
        <taxon>Pichiomycetes</taxon>
        <taxon>Pichiales</taxon>
        <taxon>Pichiaceae</taxon>
        <taxon>Pichia</taxon>
    </lineage>
</organism>
<dbReference type="Gene3D" id="3.30.230.130">
    <property type="entry name" value="Cullin, Chain C, Domain 2"/>
    <property type="match status" value="1"/>
</dbReference>
<evidence type="ECO:0000313" key="1">
    <source>
        <dbReference type="EMBL" id="TID30290.1"/>
    </source>
</evidence>
<evidence type="ECO:0008006" key="3">
    <source>
        <dbReference type="Google" id="ProtNLM"/>
    </source>
</evidence>
<proteinExistence type="predicted"/>
<sequence>MNIEAGNTIRLQYQQTVTGMKYLAYNPVTLKDFDHTAKGFRYYSRQCVEKTHSFEPNPISNEDCLIDGVVDLSLGSTSESTFNSTQENEILLLSNDVKNVQKIDSLLRLIDDINVSEDIPNKAKKKTRFLTPYKTSLSIILMDKLKCWVDNVKDALVIANLEVITKKFIYCKSLINIIAKYESVTVIKEWLKTYCENEFRQFLTDLKSFYNCIAHEVFTHANLLQTPEKAKELFDISLKVSSFVKESNIDIKLDLHFTIENVHKTIENLKQFNSIIVSNNSAEIKHPKKGSLLPNFKNLPNHCQKCFIEINSYILFCFYRTPKFYFLMYDDDSLSKEIKSMASLLDNSFLLDPEVCNALSVYFNEAIFTGKLKAKEDVSFTLQKLELLFHKEKSTVTRIIKINIHEIWNCILRFSMQKGDMLKSMKNAYYLYLSLFDNKEAKTLNDYLRVYIQHYFEDNFIDLYRPEACHNLSKFATGIWKSEEIGFDLGELLELQDTYDKAPILKSTADGVEVLVKPIQVDPDSYYSFAKNRKLRIPLSIRQTIRQLCDSFVNENVVVKHNTSYHLIELVMNIGRKKTEIICTPSIYAILSAFEDRDSCDFEKLMTYTKLKPNYFKSSLQRLRNEKLLILRSGRVMLNTDISGLPPKIVVINSRRLSK</sequence>
<reference evidence="1 2" key="1">
    <citation type="journal article" date="2019" name="Front. Genet.">
        <title>Whole-Genome Sequencing of the Opportunistic Yeast Pathogen Candida inconspicua Uncovers Its Hybrid Origin.</title>
        <authorList>
            <person name="Mixao V."/>
            <person name="Hansen A.P."/>
            <person name="Saus E."/>
            <person name="Boekhout T."/>
            <person name="Lass-Florl C."/>
            <person name="Gabaldon T."/>
        </authorList>
    </citation>
    <scope>NUCLEOTIDE SEQUENCE [LARGE SCALE GENOMIC DNA]</scope>
    <source>
        <strain evidence="1 2">CBS 180</strain>
    </source>
</reference>
<comment type="caution">
    <text evidence="1">The sequence shown here is derived from an EMBL/GenBank/DDBJ whole genome shotgun (WGS) entry which is preliminary data.</text>
</comment>
<accession>A0A4V4NG19</accession>
<evidence type="ECO:0000313" key="2">
    <source>
        <dbReference type="Proteomes" id="UP000307173"/>
    </source>
</evidence>
<name>A0A4V4NG19_9ASCO</name>
<dbReference type="Proteomes" id="UP000307173">
    <property type="component" value="Unassembled WGS sequence"/>
</dbReference>
<gene>
    <name evidence="1" type="ORF">CANINC_001170</name>
</gene>
<keyword evidence="2" id="KW-1185">Reference proteome</keyword>
<dbReference type="EMBL" id="SELW01000166">
    <property type="protein sequence ID" value="TID30290.1"/>
    <property type="molecule type" value="Genomic_DNA"/>
</dbReference>